<dbReference type="InterPro" id="IPR006504">
    <property type="entry name" value="Tscrpt_reg_Spx/MgsR"/>
</dbReference>
<comment type="similarity">
    <text evidence="1">Belongs to the ArsC family.</text>
</comment>
<dbReference type="Pfam" id="PF03960">
    <property type="entry name" value="ArsC"/>
    <property type="match status" value="1"/>
</dbReference>
<dbReference type="RefSeq" id="WP_261854644.1">
    <property type="nucleotide sequence ID" value="NZ_BQXY01000017.1"/>
</dbReference>
<dbReference type="NCBIfam" id="TIGR01617">
    <property type="entry name" value="arsC_related"/>
    <property type="match status" value="1"/>
</dbReference>
<organism evidence="2 3">
    <name type="scientific">Clostridium folliculivorans</name>
    <dbReference type="NCBI Taxonomy" id="2886038"/>
    <lineage>
        <taxon>Bacteria</taxon>
        <taxon>Bacillati</taxon>
        <taxon>Bacillota</taxon>
        <taxon>Clostridia</taxon>
        <taxon>Eubacteriales</taxon>
        <taxon>Clostridiaceae</taxon>
        <taxon>Clostridium</taxon>
    </lineage>
</organism>
<accession>A0A9W5Y785</accession>
<gene>
    <name evidence="2" type="ORF">CFOLD11_46440</name>
</gene>
<reference evidence="2" key="1">
    <citation type="journal article" date="2023" name="Int. J. Syst. Evol. Microbiol.">
        <title>&lt;i&gt;Clostridium folliculivorans&lt;/i&gt; sp. nov., isolated from soil samples of an organic paddy in Japan.</title>
        <authorList>
            <person name="Tazawa J."/>
            <person name="Kobayashi H."/>
            <person name="Tanizawa Y."/>
            <person name="Uchino A."/>
            <person name="Tanaka F."/>
            <person name="Urashima Y."/>
            <person name="Miura S."/>
            <person name="Sakamoto M."/>
            <person name="Ohkuma M."/>
            <person name="Tohno M."/>
        </authorList>
    </citation>
    <scope>NUCLEOTIDE SEQUENCE</scope>
    <source>
        <strain evidence="2">D1-1</strain>
    </source>
</reference>
<proteinExistence type="inferred from homology"/>
<dbReference type="PANTHER" id="PTHR30041:SF8">
    <property type="entry name" value="PROTEIN YFFB"/>
    <property type="match status" value="1"/>
</dbReference>
<dbReference type="PANTHER" id="PTHR30041">
    <property type="entry name" value="ARSENATE REDUCTASE"/>
    <property type="match status" value="1"/>
</dbReference>
<evidence type="ECO:0000313" key="2">
    <source>
        <dbReference type="EMBL" id="GKU27817.1"/>
    </source>
</evidence>
<comment type="caution">
    <text evidence="2">The sequence shown here is derived from an EMBL/GenBank/DDBJ whole genome shotgun (WGS) entry which is preliminary data.</text>
</comment>
<name>A0A9W5Y785_9CLOT</name>
<evidence type="ECO:0000313" key="3">
    <source>
        <dbReference type="Proteomes" id="UP001057868"/>
    </source>
</evidence>
<evidence type="ECO:0000256" key="1">
    <source>
        <dbReference type="PROSITE-ProRule" id="PRU01282"/>
    </source>
</evidence>
<dbReference type="SUPFAM" id="SSF52833">
    <property type="entry name" value="Thioredoxin-like"/>
    <property type="match status" value="1"/>
</dbReference>
<dbReference type="AlphaFoldDB" id="A0A9W5Y785"/>
<dbReference type="InterPro" id="IPR036249">
    <property type="entry name" value="Thioredoxin-like_sf"/>
</dbReference>
<dbReference type="InterPro" id="IPR006660">
    <property type="entry name" value="Arsenate_reductase-like"/>
</dbReference>
<dbReference type="Gene3D" id="3.40.30.10">
    <property type="entry name" value="Glutaredoxin"/>
    <property type="match status" value="1"/>
</dbReference>
<dbReference type="PROSITE" id="PS51353">
    <property type="entry name" value="ARSC"/>
    <property type="match status" value="1"/>
</dbReference>
<protein>
    <submittedName>
        <fullName evidence="2">ArsC family transcriptional regulator</fullName>
    </submittedName>
</protein>
<dbReference type="CDD" id="cd03036">
    <property type="entry name" value="ArsC_like"/>
    <property type="match status" value="1"/>
</dbReference>
<dbReference type="Proteomes" id="UP001057868">
    <property type="component" value="Unassembled WGS sequence"/>
</dbReference>
<dbReference type="EMBL" id="BQXY01000017">
    <property type="protein sequence ID" value="GKU27817.1"/>
    <property type="molecule type" value="Genomic_DNA"/>
</dbReference>
<sequence length="118" mass="13847">MAVTFIQYPKCSTCRKAKKWLQDNNIEFNERIINEDNPKKEELSLWIEKSGLPITKFFNTSGRLYKELNLKDKIKVASREELIDILASDGMLVKRPIVLRDDMVLVGFKEEQWEGQIK</sequence>
<keyword evidence="3" id="KW-1185">Reference proteome</keyword>